<proteinExistence type="predicted"/>
<evidence type="ECO:0000313" key="2">
    <source>
        <dbReference type="Proteomes" id="UP000316621"/>
    </source>
</evidence>
<dbReference type="EMBL" id="CM010721">
    <property type="protein sequence ID" value="RZC72330.1"/>
    <property type="molecule type" value="Genomic_DNA"/>
</dbReference>
<reference evidence="1 2" key="1">
    <citation type="journal article" date="2018" name="Science">
        <title>The opium poppy genome and morphinan production.</title>
        <authorList>
            <person name="Guo L."/>
            <person name="Winzer T."/>
            <person name="Yang X."/>
            <person name="Li Y."/>
            <person name="Ning Z."/>
            <person name="He Z."/>
            <person name="Teodor R."/>
            <person name="Lu Y."/>
            <person name="Bowser T.A."/>
            <person name="Graham I.A."/>
            <person name="Ye K."/>
        </authorList>
    </citation>
    <scope>NUCLEOTIDE SEQUENCE [LARGE SCALE GENOMIC DNA]</scope>
    <source>
        <strain evidence="2">cv. HN1</strain>
        <tissue evidence="1">Leaves</tissue>
    </source>
</reference>
<dbReference type="Gramene" id="RZC72330">
    <property type="protein sequence ID" value="RZC72330"/>
    <property type="gene ID" value="C5167_035509"/>
</dbReference>
<dbReference type="AlphaFoldDB" id="A0A4Y7KJ01"/>
<sequence length="179" mass="19649">MTSQILLELPPKRDRLSFRRKLWSQKWTAGIVPEHSVCSFEAGSKTDALFLQEGSNVQCPQLKTEHLGQPSLELYILACTVSSLEKVSPVKSPRLLKLALAFLRFFTKVSKGNDGDASIRKRGALHQLIEDSLANEDSIWTKASLLACGGGAADGHVKFWNTHTGACLKSVDTGIVKEK</sequence>
<dbReference type="Gene3D" id="2.130.10.10">
    <property type="entry name" value="YVTN repeat-like/Quinoprotein amine dehydrogenase"/>
    <property type="match status" value="1"/>
</dbReference>
<protein>
    <submittedName>
        <fullName evidence="1">Uncharacterized protein</fullName>
    </submittedName>
</protein>
<accession>A0A4Y7KJ01</accession>
<dbReference type="InterPro" id="IPR015943">
    <property type="entry name" value="WD40/YVTN_repeat-like_dom_sf"/>
</dbReference>
<dbReference type="STRING" id="3469.A0A4Y7KJ01"/>
<gene>
    <name evidence="1" type="ORF">C5167_035509</name>
</gene>
<organism evidence="1 2">
    <name type="scientific">Papaver somniferum</name>
    <name type="common">Opium poppy</name>
    <dbReference type="NCBI Taxonomy" id="3469"/>
    <lineage>
        <taxon>Eukaryota</taxon>
        <taxon>Viridiplantae</taxon>
        <taxon>Streptophyta</taxon>
        <taxon>Embryophyta</taxon>
        <taxon>Tracheophyta</taxon>
        <taxon>Spermatophyta</taxon>
        <taxon>Magnoliopsida</taxon>
        <taxon>Ranunculales</taxon>
        <taxon>Papaveraceae</taxon>
        <taxon>Papaveroideae</taxon>
        <taxon>Papaver</taxon>
    </lineage>
</organism>
<evidence type="ECO:0000313" key="1">
    <source>
        <dbReference type="EMBL" id="RZC72330.1"/>
    </source>
</evidence>
<keyword evidence="2" id="KW-1185">Reference proteome</keyword>
<name>A0A4Y7KJ01_PAPSO</name>
<dbReference type="Proteomes" id="UP000316621">
    <property type="component" value="Chromosome 7"/>
</dbReference>